<dbReference type="EMBL" id="SPUK01000012">
    <property type="protein sequence ID" value="TQV93289.1"/>
    <property type="molecule type" value="Genomic_DNA"/>
</dbReference>
<feature type="domain" description="FAS1" evidence="1">
    <location>
        <begin position="174"/>
        <end position="348"/>
    </location>
</feature>
<accession>A0A545VUL3</accession>
<dbReference type="InterPro" id="IPR050904">
    <property type="entry name" value="Adhesion/Biosynth-related"/>
</dbReference>
<keyword evidence="3" id="KW-1185">Reference proteome</keyword>
<dbReference type="Gene3D" id="2.30.180.10">
    <property type="entry name" value="FAS1 domain"/>
    <property type="match status" value="2"/>
</dbReference>
<gene>
    <name evidence="2" type="ORF">IF1G_07867</name>
</gene>
<evidence type="ECO:0000259" key="1">
    <source>
        <dbReference type="PROSITE" id="PS50213"/>
    </source>
</evidence>
<comment type="caution">
    <text evidence="2">The sequence shown here is derived from an EMBL/GenBank/DDBJ whole genome shotgun (WGS) entry which is preliminary data.</text>
</comment>
<sequence>MLQPSPDDLEAAFRRIEDAHPITPSGNSQQSETIYNIIKGLPEASSYHRLLEQHPSLIALLADPSNGEFTLFLPVNAAWQKDPGLAERVSGAAGSGALLSMHISPHFFGEAYLRSLTNIPTVYEPATSNGPQTFPLRLAAEDGWIVGRSGRFVQPSIRAGNGIIHRVDEVMLPPAPLLEVLRARGGYSTLLRAVRLTGFDEELAAQRGRGRGGTLFAPSDQAFAALGPDALRFLTEDADGSKYLAALLRLHFCPARTFYTNFIWPKNNNGPRWTSTAADQERIYKGSMGQELPSALGGEGEGGAGAASLSVSITRYMCLISMAVNAAPVVEQDITGSDGVAQGINDVLLPGTTVGKGHQDVIPRIKAALQNFV</sequence>
<dbReference type="InterPro" id="IPR036378">
    <property type="entry name" value="FAS1_dom_sf"/>
</dbReference>
<dbReference type="STRING" id="43265.A0A545VUL3"/>
<dbReference type="PROSITE" id="PS50213">
    <property type="entry name" value="FAS1"/>
    <property type="match status" value="2"/>
</dbReference>
<dbReference type="SUPFAM" id="SSF82153">
    <property type="entry name" value="FAS1 domain"/>
    <property type="match status" value="2"/>
</dbReference>
<dbReference type="OrthoDB" id="7700931at2759"/>
<dbReference type="PANTHER" id="PTHR10900:SF77">
    <property type="entry name" value="FI19380P1"/>
    <property type="match status" value="1"/>
</dbReference>
<dbReference type="Pfam" id="PF02469">
    <property type="entry name" value="Fasciclin"/>
    <property type="match status" value="2"/>
</dbReference>
<name>A0A545VUL3_9HYPO</name>
<dbReference type="InterPro" id="IPR000782">
    <property type="entry name" value="FAS1_domain"/>
</dbReference>
<dbReference type="AlphaFoldDB" id="A0A545VUL3"/>
<evidence type="ECO:0000313" key="2">
    <source>
        <dbReference type="EMBL" id="TQV93289.1"/>
    </source>
</evidence>
<dbReference type="Proteomes" id="UP000315783">
    <property type="component" value="Unassembled WGS sequence"/>
</dbReference>
<proteinExistence type="predicted"/>
<feature type="domain" description="FAS1" evidence="1">
    <location>
        <begin position="31"/>
        <end position="171"/>
    </location>
</feature>
<protein>
    <submittedName>
        <fullName evidence="2">Fasciclin domain family protein</fullName>
    </submittedName>
</protein>
<evidence type="ECO:0000313" key="3">
    <source>
        <dbReference type="Proteomes" id="UP000315783"/>
    </source>
</evidence>
<reference evidence="2 3" key="1">
    <citation type="journal article" date="2019" name="Appl. Microbiol. Biotechnol.">
        <title>Genome sequence of Isaria javanica and comparative genome analysis insights into family S53 peptidase evolution in fungal entomopathogens.</title>
        <authorList>
            <person name="Lin R."/>
            <person name="Zhang X."/>
            <person name="Xin B."/>
            <person name="Zou M."/>
            <person name="Gao Y."/>
            <person name="Qin F."/>
            <person name="Hu Q."/>
            <person name="Xie B."/>
            <person name="Cheng X."/>
        </authorList>
    </citation>
    <scope>NUCLEOTIDE SEQUENCE [LARGE SCALE GENOMIC DNA]</scope>
    <source>
        <strain evidence="2 3">IJ1G</strain>
    </source>
</reference>
<dbReference type="SMART" id="SM00554">
    <property type="entry name" value="FAS1"/>
    <property type="match status" value="2"/>
</dbReference>
<organism evidence="2 3">
    <name type="scientific">Cordyceps javanica</name>
    <dbReference type="NCBI Taxonomy" id="43265"/>
    <lineage>
        <taxon>Eukaryota</taxon>
        <taxon>Fungi</taxon>
        <taxon>Dikarya</taxon>
        <taxon>Ascomycota</taxon>
        <taxon>Pezizomycotina</taxon>
        <taxon>Sordariomycetes</taxon>
        <taxon>Hypocreomycetidae</taxon>
        <taxon>Hypocreales</taxon>
        <taxon>Cordycipitaceae</taxon>
        <taxon>Cordyceps</taxon>
    </lineage>
</organism>
<dbReference type="PANTHER" id="PTHR10900">
    <property type="entry name" value="PERIOSTIN-RELATED"/>
    <property type="match status" value="1"/>
</dbReference>